<evidence type="ECO:0000313" key="8">
    <source>
        <dbReference type="EMBL" id="BBF82068.1"/>
    </source>
</evidence>
<evidence type="ECO:0000256" key="5">
    <source>
        <dbReference type="ARBA" id="ARBA00023284"/>
    </source>
</evidence>
<dbReference type="AlphaFoldDB" id="A0A3G9GBW1"/>
<dbReference type="InterPro" id="IPR036249">
    <property type="entry name" value="Thioredoxin-like_sf"/>
</dbReference>
<dbReference type="InterPro" id="IPR012336">
    <property type="entry name" value="Thioredoxin-like_fold"/>
</dbReference>
<dbReference type="PANTHER" id="PTHR13887:SF14">
    <property type="entry name" value="DISULFIDE BOND FORMATION PROTEIN D"/>
    <property type="match status" value="1"/>
</dbReference>
<keyword evidence="4" id="KW-1015">Disulfide bond</keyword>
<dbReference type="Proteomes" id="UP000278756">
    <property type="component" value="Chromosome 2"/>
</dbReference>
<protein>
    <submittedName>
        <fullName evidence="8">27kDa outer membrane protein</fullName>
    </submittedName>
</protein>
<name>A0A3G9GBW1_9CAUL</name>
<keyword evidence="2" id="KW-0732">Signal</keyword>
<feature type="region of interest" description="Disordered" evidence="6">
    <location>
        <begin position="1"/>
        <end position="24"/>
    </location>
</feature>
<dbReference type="PANTHER" id="PTHR13887">
    <property type="entry name" value="GLUTATHIONE S-TRANSFERASE KAPPA"/>
    <property type="match status" value="1"/>
</dbReference>
<reference evidence="9" key="1">
    <citation type="journal article" date="2017" name="Biotechnol. Biofuels">
        <title>Evaluation of environmental bacterial communities as a factor affecting the growth of duckweed Lemna minor.</title>
        <authorList>
            <person name="Ishizawa H."/>
            <person name="Kuroda M."/>
            <person name="Morikawa M."/>
            <person name="Ike M."/>
        </authorList>
    </citation>
    <scope>NUCLEOTIDE SEQUENCE [LARGE SCALE GENOMIC DNA]</scope>
    <source>
        <strain evidence="9">M6</strain>
    </source>
</reference>
<evidence type="ECO:0000256" key="6">
    <source>
        <dbReference type="SAM" id="MobiDB-lite"/>
    </source>
</evidence>
<reference evidence="9" key="2">
    <citation type="journal article" date="2017" name="Plant Physiol. Biochem.">
        <title>Differential oxidative and antioxidative response of duckweed Lemna minor toward plant growth promoting/inhibiting bacteria.</title>
        <authorList>
            <person name="Ishizawa H."/>
            <person name="Kuroda M."/>
            <person name="Morikawa M."/>
            <person name="Ike M."/>
        </authorList>
    </citation>
    <scope>NUCLEOTIDE SEQUENCE [LARGE SCALE GENOMIC DNA]</scope>
    <source>
        <strain evidence="9">M6</strain>
    </source>
</reference>
<organism evidence="8 9">
    <name type="scientific">Asticcacaulis excentricus</name>
    <dbReference type="NCBI Taxonomy" id="78587"/>
    <lineage>
        <taxon>Bacteria</taxon>
        <taxon>Pseudomonadati</taxon>
        <taxon>Pseudomonadota</taxon>
        <taxon>Alphaproteobacteria</taxon>
        <taxon>Caulobacterales</taxon>
        <taxon>Caulobacteraceae</taxon>
        <taxon>Asticcacaulis</taxon>
    </lineage>
</organism>
<feature type="domain" description="Thioredoxin-like fold" evidence="7">
    <location>
        <begin position="104"/>
        <end position="248"/>
    </location>
</feature>
<comment type="similarity">
    <text evidence="1">Belongs to the thioredoxin family. DsbA subfamily.</text>
</comment>
<sequence length="266" mass="27967">MTDTPETPTPAPETQTEAPAPAPREPLLSKANLALALATGAFVLALAPYVLPNIQGLIVRGGLMTRPEVLVDASTALREKQDAETRKSVETAIKANEGSIIAADDPILGNPSAPITIIEFHDYLCGACRARHPSLLSFLKANPDVRVVVKEYPIIGKDNSRVLAALALAARDTGHYAAVHNALYSHELSSQADVDAALTAAGVNPAELHAKAQSPAIQTKIEETLQLGYKLGIAATPNFIVDGVLVNGGDIPQLQTLVTAARQKAK</sequence>
<dbReference type="Gene3D" id="3.40.30.10">
    <property type="entry name" value="Glutaredoxin"/>
    <property type="match status" value="1"/>
</dbReference>
<evidence type="ECO:0000256" key="4">
    <source>
        <dbReference type="ARBA" id="ARBA00023157"/>
    </source>
</evidence>
<dbReference type="EMBL" id="AP018828">
    <property type="protein sequence ID" value="BBF82068.1"/>
    <property type="molecule type" value="Genomic_DNA"/>
</dbReference>
<evidence type="ECO:0000259" key="7">
    <source>
        <dbReference type="Pfam" id="PF13462"/>
    </source>
</evidence>
<keyword evidence="5" id="KW-0676">Redox-active center</keyword>
<accession>A0A3G9GBW1</accession>
<dbReference type="RefSeq" id="WP_126423689.1">
    <property type="nucleotide sequence ID" value="NZ_AP018828.1"/>
</dbReference>
<gene>
    <name evidence="8" type="ORF">EM6_2689</name>
</gene>
<proteinExistence type="inferred from homology"/>
<dbReference type="GO" id="GO:0016491">
    <property type="term" value="F:oxidoreductase activity"/>
    <property type="evidence" value="ECO:0007669"/>
    <property type="project" value="UniProtKB-KW"/>
</dbReference>
<dbReference type="SUPFAM" id="SSF52833">
    <property type="entry name" value="Thioredoxin-like"/>
    <property type="match status" value="1"/>
</dbReference>
<dbReference type="Pfam" id="PF13462">
    <property type="entry name" value="Thioredoxin_4"/>
    <property type="match status" value="1"/>
</dbReference>
<evidence type="ECO:0000256" key="3">
    <source>
        <dbReference type="ARBA" id="ARBA00023002"/>
    </source>
</evidence>
<keyword evidence="3" id="KW-0560">Oxidoreductase</keyword>
<evidence type="ECO:0000313" key="9">
    <source>
        <dbReference type="Proteomes" id="UP000278756"/>
    </source>
</evidence>
<evidence type="ECO:0000256" key="2">
    <source>
        <dbReference type="ARBA" id="ARBA00022729"/>
    </source>
</evidence>
<evidence type="ECO:0000256" key="1">
    <source>
        <dbReference type="ARBA" id="ARBA00005791"/>
    </source>
</evidence>
<dbReference type="OrthoDB" id="9780147at2"/>